<protein>
    <submittedName>
        <fullName evidence="1">Uncharacterized protein</fullName>
    </submittedName>
</protein>
<gene>
    <name evidence="1" type="ORF">TNCT_633211</name>
</gene>
<evidence type="ECO:0000313" key="2">
    <source>
        <dbReference type="Proteomes" id="UP000887116"/>
    </source>
</evidence>
<reference evidence="1" key="1">
    <citation type="submission" date="2020-07" db="EMBL/GenBank/DDBJ databases">
        <title>Multicomponent nature underlies the extraordinary mechanical properties of spider dragline silk.</title>
        <authorList>
            <person name="Kono N."/>
            <person name="Nakamura H."/>
            <person name="Mori M."/>
            <person name="Yoshida Y."/>
            <person name="Ohtoshi R."/>
            <person name="Malay A.D."/>
            <person name="Moran D.A.P."/>
            <person name="Tomita M."/>
            <person name="Numata K."/>
            <person name="Arakawa K."/>
        </authorList>
    </citation>
    <scope>NUCLEOTIDE SEQUENCE</scope>
</reference>
<proteinExistence type="predicted"/>
<organism evidence="1 2">
    <name type="scientific">Trichonephila clavata</name>
    <name type="common">Joro spider</name>
    <name type="synonym">Nephila clavata</name>
    <dbReference type="NCBI Taxonomy" id="2740835"/>
    <lineage>
        <taxon>Eukaryota</taxon>
        <taxon>Metazoa</taxon>
        <taxon>Ecdysozoa</taxon>
        <taxon>Arthropoda</taxon>
        <taxon>Chelicerata</taxon>
        <taxon>Arachnida</taxon>
        <taxon>Araneae</taxon>
        <taxon>Araneomorphae</taxon>
        <taxon>Entelegynae</taxon>
        <taxon>Araneoidea</taxon>
        <taxon>Nephilidae</taxon>
        <taxon>Trichonephila</taxon>
    </lineage>
</organism>
<name>A0A8X6FF89_TRICU</name>
<dbReference type="Proteomes" id="UP000887116">
    <property type="component" value="Unassembled WGS sequence"/>
</dbReference>
<comment type="caution">
    <text evidence="1">The sequence shown here is derived from an EMBL/GenBank/DDBJ whole genome shotgun (WGS) entry which is preliminary data.</text>
</comment>
<dbReference type="EMBL" id="BMAO01012094">
    <property type="protein sequence ID" value="GFQ78985.1"/>
    <property type="molecule type" value="Genomic_DNA"/>
</dbReference>
<evidence type="ECO:0000313" key="1">
    <source>
        <dbReference type="EMBL" id="GFQ78985.1"/>
    </source>
</evidence>
<keyword evidence="2" id="KW-1185">Reference proteome</keyword>
<dbReference type="AlphaFoldDB" id="A0A8X6FF89"/>
<sequence length="100" mass="11293">MCVPGKRTLSRVQERTPGGVVELRHRERISSIGSQPFPAPLNLTRDVSVPFFSPLKVVLEDIFYPALKMNAYLVKESDWKGEKRVRNISELGEGIDIRGL</sequence>
<accession>A0A8X6FF89</accession>